<name>A0A183CXA1_9BILA</name>
<protein>
    <submittedName>
        <fullName evidence="1 3">Uncharacterized protein</fullName>
    </submittedName>
</protein>
<dbReference type="EMBL" id="UYRT01001215">
    <property type="protein sequence ID" value="VDK29364.1"/>
    <property type="molecule type" value="Genomic_DNA"/>
</dbReference>
<dbReference type="AlphaFoldDB" id="A0A183CXA1"/>
<reference evidence="1 2" key="2">
    <citation type="submission" date="2018-11" db="EMBL/GenBank/DDBJ databases">
        <authorList>
            <consortium name="Pathogen Informatics"/>
        </authorList>
    </citation>
    <scope>NUCLEOTIDE SEQUENCE [LARGE SCALE GENOMIC DNA]</scope>
</reference>
<dbReference type="WBParaSite" id="GPUH_0000109201-mRNA-1">
    <property type="protein sequence ID" value="GPUH_0000109201-mRNA-1"/>
    <property type="gene ID" value="GPUH_0000109201"/>
</dbReference>
<evidence type="ECO:0000313" key="2">
    <source>
        <dbReference type="Proteomes" id="UP000271098"/>
    </source>
</evidence>
<proteinExistence type="predicted"/>
<sequence length="79" mass="8777">MSSRLQSAKPGKGRRGVNTLIGRHHRVLHMKSAANPCRPEVVINLICLSGVKTSLITDRLASRAFESFTNLPYKNDFRG</sequence>
<dbReference type="Proteomes" id="UP000271098">
    <property type="component" value="Unassembled WGS sequence"/>
</dbReference>
<reference evidence="3" key="1">
    <citation type="submission" date="2016-06" db="UniProtKB">
        <authorList>
            <consortium name="WormBaseParasite"/>
        </authorList>
    </citation>
    <scope>IDENTIFICATION</scope>
</reference>
<keyword evidence="2" id="KW-1185">Reference proteome</keyword>
<evidence type="ECO:0000313" key="3">
    <source>
        <dbReference type="WBParaSite" id="GPUH_0000109201-mRNA-1"/>
    </source>
</evidence>
<organism evidence="3">
    <name type="scientific">Gongylonema pulchrum</name>
    <dbReference type="NCBI Taxonomy" id="637853"/>
    <lineage>
        <taxon>Eukaryota</taxon>
        <taxon>Metazoa</taxon>
        <taxon>Ecdysozoa</taxon>
        <taxon>Nematoda</taxon>
        <taxon>Chromadorea</taxon>
        <taxon>Rhabditida</taxon>
        <taxon>Spirurina</taxon>
        <taxon>Spiruromorpha</taxon>
        <taxon>Spiruroidea</taxon>
        <taxon>Gongylonematidae</taxon>
        <taxon>Gongylonema</taxon>
    </lineage>
</organism>
<evidence type="ECO:0000313" key="1">
    <source>
        <dbReference type="EMBL" id="VDK29364.1"/>
    </source>
</evidence>
<gene>
    <name evidence="1" type="ORF">GPUH_LOCUS1092</name>
</gene>
<accession>A0A183CXA1</accession>